<dbReference type="AlphaFoldDB" id="A0A382GMK8"/>
<evidence type="ECO:0000313" key="1">
    <source>
        <dbReference type="EMBL" id="SVB76348.1"/>
    </source>
</evidence>
<name>A0A382GMK8_9ZZZZ</name>
<organism evidence="1">
    <name type="scientific">marine metagenome</name>
    <dbReference type="NCBI Taxonomy" id="408172"/>
    <lineage>
        <taxon>unclassified sequences</taxon>
        <taxon>metagenomes</taxon>
        <taxon>ecological metagenomes</taxon>
    </lineage>
</organism>
<gene>
    <name evidence="1" type="ORF">METZ01_LOCUS229202</name>
</gene>
<accession>A0A382GMK8</accession>
<proteinExistence type="predicted"/>
<dbReference type="EMBL" id="UINC01056381">
    <property type="protein sequence ID" value="SVB76348.1"/>
    <property type="molecule type" value="Genomic_DNA"/>
</dbReference>
<reference evidence="1" key="1">
    <citation type="submission" date="2018-05" db="EMBL/GenBank/DDBJ databases">
        <authorList>
            <person name="Lanie J.A."/>
            <person name="Ng W.-L."/>
            <person name="Kazmierczak K.M."/>
            <person name="Andrzejewski T.M."/>
            <person name="Davidsen T.M."/>
            <person name="Wayne K.J."/>
            <person name="Tettelin H."/>
            <person name="Glass J.I."/>
            <person name="Rusch D."/>
            <person name="Podicherti R."/>
            <person name="Tsui H.-C.T."/>
            <person name="Winkler M.E."/>
        </authorList>
    </citation>
    <scope>NUCLEOTIDE SEQUENCE</scope>
</reference>
<protein>
    <submittedName>
        <fullName evidence="1">Uncharacterized protein</fullName>
    </submittedName>
</protein>
<sequence length="35" mass="3710">MAVPEDAVVATVKAGIVRILLTFPSESVTLIVQLE</sequence>